<comment type="similarity">
    <text evidence="2 4">Belongs to the glucose-6-phosphate 1-epimerase family.</text>
</comment>
<evidence type="ECO:0000256" key="2">
    <source>
        <dbReference type="ARBA" id="ARBA00005866"/>
    </source>
</evidence>
<proteinExistence type="inferred from homology"/>
<evidence type="ECO:0000313" key="6">
    <source>
        <dbReference type="EMBL" id="HHJ80292.1"/>
    </source>
</evidence>
<reference evidence="6" key="1">
    <citation type="journal article" date="2020" name="mSystems">
        <title>Genome- and Community-Level Interaction Insights into Carbon Utilization and Element Cycling Functions of Hydrothermarchaeota in Hydrothermal Sediment.</title>
        <authorList>
            <person name="Zhou Z."/>
            <person name="Liu Y."/>
            <person name="Xu W."/>
            <person name="Pan J."/>
            <person name="Luo Z.H."/>
            <person name="Li M."/>
        </authorList>
    </citation>
    <scope>NUCLEOTIDE SEQUENCE [LARGE SCALE GENOMIC DNA]</scope>
    <source>
        <strain evidence="6">HyVt-505</strain>
    </source>
</reference>
<dbReference type="EC" id="5.1.3.15" evidence="4"/>
<dbReference type="EMBL" id="DRNF01000096">
    <property type="protein sequence ID" value="HHJ80292.1"/>
    <property type="molecule type" value="Genomic_DNA"/>
</dbReference>
<accession>A0A832J8C0</accession>
<dbReference type="CDD" id="cd09020">
    <property type="entry name" value="D-hex-6-P-epi_like"/>
    <property type="match status" value="1"/>
</dbReference>
<dbReference type="GO" id="GO:0047938">
    <property type="term" value="F:glucose-6-phosphate 1-epimerase activity"/>
    <property type="evidence" value="ECO:0007669"/>
    <property type="project" value="UniProtKB-UniRule"/>
</dbReference>
<dbReference type="Pfam" id="PF01263">
    <property type="entry name" value="Aldose_epim"/>
    <property type="match status" value="1"/>
</dbReference>
<feature type="active site" evidence="5">
    <location>
        <position position="273"/>
    </location>
</feature>
<dbReference type="PANTHER" id="PTHR11122:SF13">
    <property type="entry name" value="GLUCOSE-6-PHOSPHATE 1-EPIMERASE"/>
    <property type="match status" value="1"/>
</dbReference>
<feature type="active site" evidence="5">
    <location>
        <position position="170"/>
    </location>
</feature>
<name>A0A832J8C0_9GAMM</name>
<dbReference type="GO" id="GO:0030246">
    <property type="term" value="F:carbohydrate binding"/>
    <property type="evidence" value="ECO:0007669"/>
    <property type="project" value="UniProtKB-UniRule"/>
</dbReference>
<evidence type="ECO:0000256" key="1">
    <source>
        <dbReference type="ARBA" id="ARBA00001096"/>
    </source>
</evidence>
<keyword evidence="3 4" id="KW-0413">Isomerase</keyword>
<dbReference type="InterPro" id="IPR014718">
    <property type="entry name" value="GH-type_carb-bd"/>
</dbReference>
<dbReference type="Gene3D" id="2.70.98.10">
    <property type="match status" value="1"/>
</dbReference>
<dbReference type="GO" id="GO:0005737">
    <property type="term" value="C:cytoplasm"/>
    <property type="evidence" value="ECO:0007669"/>
    <property type="project" value="TreeGrafter"/>
</dbReference>
<dbReference type="Proteomes" id="UP000885832">
    <property type="component" value="Unassembled WGS sequence"/>
</dbReference>
<dbReference type="PANTHER" id="PTHR11122">
    <property type="entry name" value="APOSPORY-ASSOCIATED PROTEIN C-RELATED"/>
    <property type="match status" value="1"/>
</dbReference>
<sequence>MSEIEDLNAQFGISNQLVFSTEPDRLTVANINNQHASAAIALQGGHLMTWTPRGEEPVIWLSPAAKRAPGKSIRGGVPICWPWFGGHATETSFPAHGFARTTLWQVIESSTLADGATQLKLELTPTDMPQQQWPHATTAQCIITVGHTLQIELITSNGSEDEITISEALHTYFAVSDVRNISVDGLDRCHYLDKVDAFKEKQQAGAITFSSEVDRVYLDTQADCIIHDPGLSRQIRISKAGSDSTVIWNPWIEKAEQMADLGDNGYLNMVCVESANAAKNSVTLAAGAEHSLKVCYSLEKE</sequence>
<dbReference type="SUPFAM" id="SSF74650">
    <property type="entry name" value="Galactose mutarotase-like"/>
    <property type="match status" value="1"/>
</dbReference>
<dbReference type="GO" id="GO:0005975">
    <property type="term" value="P:carbohydrate metabolic process"/>
    <property type="evidence" value="ECO:0007669"/>
    <property type="project" value="InterPro"/>
</dbReference>
<dbReference type="InterPro" id="IPR025532">
    <property type="entry name" value="G6P_1-epimerase"/>
</dbReference>
<comment type="catalytic activity">
    <reaction evidence="1">
        <text>alpha-D-glucose 6-phosphate = beta-D-glucose 6-phosphate</text>
        <dbReference type="Rhea" id="RHEA:16249"/>
        <dbReference type="ChEBI" id="CHEBI:58225"/>
        <dbReference type="ChEBI" id="CHEBI:58247"/>
        <dbReference type="EC" id="5.1.3.15"/>
    </reaction>
</comment>
<dbReference type="PIRSF" id="PIRSF016020">
    <property type="entry name" value="PHexose_mutarotase"/>
    <property type="match status" value="1"/>
</dbReference>
<dbReference type="InterPro" id="IPR008183">
    <property type="entry name" value="Aldose_1/G6P_1-epimerase"/>
</dbReference>
<organism evidence="6">
    <name type="scientific">Candidatus Tenderia electrophaga</name>
    <dbReference type="NCBI Taxonomy" id="1748243"/>
    <lineage>
        <taxon>Bacteria</taxon>
        <taxon>Pseudomonadati</taxon>
        <taxon>Pseudomonadota</taxon>
        <taxon>Gammaproteobacteria</taxon>
        <taxon>Candidatus Tenderiales</taxon>
        <taxon>Candidatus Tenderiaceae</taxon>
        <taxon>Candidatus Tenderia</taxon>
    </lineage>
</organism>
<evidence type="ECO:0000256" key="3">
    <source>
        <dbReference type="ARBA" id="ARBA00023235"/>
    </source>
</evidence>
<evidence type="ECO:0000256" key="4">
    <source>
        <dbReference type="PIRNR" id="PIRNR016020"/>
    </source>
</evidence>
<gene>
    <name evidence="6" type="ORF">ENJ65_01510</name>
</gene>
<dbReference type="AlphaFoldDB" id="A0A832J8C0"/>
<protein>
    <recommendedName>
        <fullName evidence="4">Putative glucose-6-phosphate 1-epimerase</fullName>
        <ecNumber evidence="4">5.1.3.15</ecNumber>
    </recommendedName>
</protein>
<comment type="caution">
    <text evidence="6">The sequence shown here is derived from an EMBL/GenBank/DDBJ whole genome shotgun (WGS) entry which is preliminary data.</text>
</comment>
<dbReference type="InterPro" id="IPR011013">
    <property type="entry name" value="Gal_mutarotase_sf_dom"/>
</dbReference>
<evidence type="ECO:0000256" key="5">
    <source>
        <dbReference type="PIRSR" id="PIRSR016020-1"/>
    </source>
</evidence>